<evidence type="ECO:0000313" key="2">
    <source>
        <dbReference type="EMBL" id="ELS56557.1"/>
    </source>
</evidence>
<dbReference type="Proteomes" id="UP000011205">
    <property type="component" value="Unassembled WGS sequence"/>
</dbReference>
<dbReference type="AlphaFoldDB" id="L8PM92"/>
<evidence type="ECO:0000256" key="1">
    <source>
        <dbReference type="SAM" id="MobiDB-lite"/>
    </source>
</evidence>
<dbReference type="EMBL" id="AMLP01000081">
    <property type="protein sequence ID" value="ELS56557.1"/>
    <property type="molecule type" value="Genomic_DNA"/>
</dbReference>
<proteinExistence type="predicted"/>
<dbReference type="PATRIC" id="fig|1160705.3.peg.2451"/>
<evidence type="ECO:0000313" key="3">
    <source>
        <dbReference type="Proteomes" id="UP000011205"/>
    </source>
</evidence>
<protein>
    <submittedName>
        <fullName evidence="2">Putative Tetracenomycin polyketide synthesis hydroxylase TcmG</fullName>
    </submittedName>
</protein>
<sequence>MPLHDHVLNSEAPQENGSGKAHQGSADDENWYRFRFVSAHVDDVYQAGLAHTRRRTSRPVWLSAVCGAVPPGKRWH</sequence>
<reference evidence="2 3" key="1">
    <citation type="journal article" date="2013" name="Genome Announc.">
        <title>Draft Genome Sequence of Streptomyces viridochromogenes Strain Tu57, Producer of Avilamycin.</title>
        <authorList>
            <person name="Gruning B.A."/>
            <person name="Erxleben A."/>
            <person name="Hahnlein A."/>
            <person name="Gunther S."/>
        </authorList>
    </citation>
    <scope>NUCLEOTIDE SEQUENCE [LARGE SCALE GENOMIC DNA]</scope>
    <source>
        <strain evidence="2 3">Tue57</strain>
    </source>
</reference>
<gene>
    <name evidence="2" type="ORF">STVIR_2471</name>
</gene>
<comment type="caution">
    <text evidence="2">The sequence shown here is derived from an EMBL/GenBank/DDBJ whole genome shotgun (WGS) entry which is preliminary data.</text>
</comment>
<accession>L8PM92</accession>
<name>L8PM92_STRVR</name>
<organism evidence="2 3">
    <name type="scientific">Streptomyces viridochromogenes Tue57</name>
    <dbReference type="NCBI Taxonomy" id="1160705"/>
    <lineage>
        <taxon>Bacteria</taxon>
        <taxon>Bacillati</taxon>
        <taxon>Actinomycetota</taxon>
        <taxon>Actinomycetes</taxon>
        <taxon>Kitasatosporales</taxon>
        <taxon>Streptomycetaceae</taxon>
        <taxon>Streptomyces</taxon>
    </lineage>
</organism>
<feature type="region of interest" description="Disordered" evidence="1">
    <location>
        <begin position="1"/>
        <end position="26"/>
    </location>
</feature>